<dbReference type="AlphaFoldDB" id="A0A8J7WT10"/>
<dbReference type="GO" id="GO:0046872">
    <property type="term" value="F:metal ion binding"/>
    <property type="evidence" value="ECO:0007669"/>
    <property type="project" value="UniProtKB-KW"/>
</dbReference>
<keyword evidence="1" id="KW-0540">Nuclease</keyword>
<dbReference type="GO" id="GO:0004518">
    <property type="term" value="F:nuclease activity"/>
    <property type="evidence" value="ECO:0007669"/>
    <property type="project" value="UniProtKB-KW"/>
</dbReference>
<evidence type="ECO:0000256" key="4">
    <source>
        <dbReference type="ARBA" id="ARBA00022842"/>
    </source>
</evidence>
<keyword evidence="3" id="KW-0378">Hydrolase</keyword>
<evidence type="ECO:0000313" key="8">
    <source>
        <dbReference type="Proteomes" id="UP000677913"/>
    </source>
</evidence>
<organism evidence="7 8">
    <name type="scientific">Actinocrinis puniceicyclus</name>
    <dbReference type="NCBI Taxonomy" id="977794"/>
    <lineage>
        <taxon>Bacteria</taxon>
        <taxon>Bacillati</taxon>
        <taxon>Actinomycetota</taxon>
        <taxon>Actinomycetes</taxon>
        <taxon>Catenulisporales</taxon>
        <taxon>Actinospicaceae</taxon>
        <taxon>Actinocrinis</taxon>
    </lineage>
</organism>
<dbReference type="Pfam" id="PF26343">
    <property type="entry name" value="VapC50_C"/>
    <property type="match status" value="1"/>
</dbReference>
<comment type="caution">
    <text evidence="7">The sequence shown here is derived from an EMBL/GenBank/DDBJ whole genome shotgun (WGS) entry which is preliminary data.</text>
</comment>
<keyword evidence="8" id="KW-1185">Reference proteome</keyword>
<evidence type="ECO:0000259" key="6">
    <source>
        <dbReference type="Pfam" id="PF26343"/>
    </source>
</evidence>
<keyword evidence="2" id="KW-0479">Metal-binding</keyword>
<dbReference type="Proteomes" id="UP000677913">
    <property type="component" value="Unassembled WGS sequence"/>
</dbReference>
<dbReference type="SUPFAM" id="SSF88723">
    <property type="entry name" value="PIN domain-like"/>
    <property type="match status" value="1"/>
</dbReference>
<evidence type="ECO:0000259" key="5">
    <source>
        <dbReference type="Pfam" id="PF13470"/>
    </source>
</evidence>
<name>A0A8J7WT10_9ACTN</name>
<evidence type="ECO:0000313" key="7">
    <source>
        <dbReference type="EMBL" id="MBS2967068.1"/>
    </source>
</evidence>
<proteinExistence type="predicted"/>
<gene>
    <name evidence="7" type="ORF">KGA66_28805</name>
</gene>
<feature type="domain" description="PIN" evidence="5">
    <location>
        <begin position="3"/>
        <end position="111"/>
    </location>
</feature>
<dbReference type="InterPro" id="IPR002716">
    <property type="entry name" value="PIN_dom"/>
</dbReference>
<keyword evidence="4" id="KW-0460">Magnesium</keyword>
<dbReference type="GO" id="GO:0016787">
    <property type="term" value="F:hydrolase activity"/>
    <property type="evidence" value="ECO:0007669"/>
    <property type="project" value="UniProtKB-KW"/>
</dbReference>
<evidence type="ECO:0000256" key="3">
    <source>
        <dbReference type="ARBA" id="ARBA00022801"/>
    </source>
</evidence>
<reference evidence="7" key="1">
    <citation type="submission" date="2021-04" db="EMBL/GenBank/DDBJ databases">
        <title>Genome based classification of Actinospica acidithermotolerans sp. nov., an actinobacterium isolated from an Indonesian hot spring.</title>
        <authorList>
            <person name="Kusuma A.B."/>
            <person name="Putra K.E."/>
            <person name="Nafisah S."/>
            <person name="Loh J."/>
            <person name="Nouioui I."/>
            <person name="Goodfellow M."/>
        </authorList>
    </citation>
    <scope>NUCLEOTIDE SEQUENCE</scope>
    <source>
        <strain evidence="7">DSM 45618</strain>
    </source>
</reference>
<accession>A0A8J7WT10</accession>
<dbReference type="Pfam" id="PF13470">
    <property type="entry name" value="PIN_3"/>
    <property type="match status" value="1"/>
</dbReference>
<feature type="domain" description="VapC50 C-terminal" evidence="6">
    <location>
        <begin position="129"/>
        <end position="182"/>
    </location>
</feature>
<evidence type="ECO:0000256" key="1">
    <source>
        <dbReference type="ARBA" id="ARBA00022722"/>
    </source>
</evidence>
<protein>
    <submittedName>
        <fullName evidence="7">PIN domain-containing protein</fullName>
    </submittedName>
</protein>
<sequence length="188" mass="20759">MARVLADTNILFPFSLMDLMLALSQDRIHALLWSDRLLDEWEHVIVREQHRSPQAAAAIATAIRDYFPENRVPEADYKHLLSDLDGPDPDDLHHAAAAAAGRATTLITWNLADFPATTLGPLDLTATDPDTYLCSLLERDPIEVTATLRRMASEKRRPPMTTGNLLDALARAGVPVFARRARSLLAAA</sequence>
<evidence type="ECO:0000256" key="2">
    <source>
        <dbReference type="ARBA" id="ARBA00022723"/>
    </source>
</evidence>
<dbReference type="RefSeq" id="WP_211472736.1">
    <property type="nucleotide sequence ID" value="NZ_JAGSXH010000287.1"/>
</dbReference>
<dbReference type="InterPro" id="IPR058652">
    <property type="entry name" value="VapC50_C"/>
</dbReference>
<dbReference type="InterPro" id="IPR029060">
    <property type="entry name" value="PIN-like_dom_sf"/>
</dbReference>
<dbReference type="EMBL" id="JAGSXH010000287">
    <property type="protein sequence ID" value="MBS2967068.1"/>
    <property type="molecule type" value="Genomic_DNA"/>
</dbReference>